<dbReference type="VEuPathDB" id="FungiDB:P168DRAFT_237967"/>
<evidence type="ECO:0000259" key="7">
    <source>
        <dbReference type="PROSITE" id="PS51387"/>
    </source>
</evidence>
<keyword evidence="6" id="KW-0732">Signal</keyword>
<dbReference type="Gene3D" id="3.40.462.20">
    <property type="match status" value="1"/>
</dbReference>
<protein>
    <submittedName>
        <fullName evidence="8">FAD-binding domain-containing protein</fullName>
    </submittedName>
</protein>
<organism evidence="8 9">
    <name type="scientific">Aspergillus campestris (strain IBT 28561)</name>
    <dbReference type="NCBI Taxonomy" id="1392248"/>
    <lineage>
        <taxon>Eukaryota</taxon>
        <taxon>Fungi</taxon>
        <taxon>Dikarya</taxon>
        <taxon>Ascomycota</taxon>
        <taxon>Pezizomycotina</taxon>
        <taxon>Eurotiomycetes</taxon>
        <taxon>Eurotiomycetidae</taxon>
        <taxon>Eurotiales</taxon>
        <taxon>Aspergillaceae</taxon>
        <taxon>Aspergillus</taxon>
        <taxon>Aspergillus subgen. Circumdati</taxon>
    </lineage>
</organism>
<dbReference type="PANTHER" id="PTHR42973:SF39">
    <property type="entry name" value="FAD-BINDING PCMH-TYPE DOMAIN-CONTAINING PROTEIN"/>
    <property type="match status" value="1"/>
</dbReference>
<dbReference type="GO" id="GO:0071949">
    <property type="term" value="F:FAD binding"/>
    <property type="evidence" value="ECO:0007669"/>
    <property type="project" value="InterPro"/>
</dbReference>
<evidence type="ECO:0000256" key="4">
    <source>
        <dbReference type="ARBA" id="ARBA00022827"/>
    </source>
</evidence>
<dbReference type="SUPFAM" id="SSF56176">
    <property type="entry name" value="FAD-binding/transporter-associated domain-like"/>
    <property type="match status" value="1"/>
</dbReference>
<proteinExistence type="inferred from homology"/>
<dbReference type="GeneID" id="36541112"/>
<evidence type="ECO:0000256" key="6">
    <source>
        <dbReference type="SAM" id="SignalP"/>
    </source>
</evidence>
<feature type="signal peptide" evidence="6">
    <location>
        <begin position="1"/>
        <end position="22"/>
    </location>
</feature>
<dbReference type="AlphaFoldDB" id="A0A2I1D0N6"/>
<sequence>MVRFTIPQAVTALLAAVQTVSSTPFTVGRLDQRSASPPHSSVWPSALNGQVYGESWPEFANKTKRWSSYRAPTFDEVFLPENENDLSLGLEYMSSKNMSFLARSGGHGYSPTLQSIQDAVLINLENFNYVNVQDKGTVVVGTGAYFGDLIDTVGGAGRELTVGSCPCVGATGAMLGGGLGRLQGLYGLTSDALRSVRLALWNGTIIEASATQHPDLFWGIRGSGQNYGIVFESTYETWPATHGGIHYSADMTFAKSEIKQVTEIINSLTTPALEDKLALLVFLSLNATTNDLNMVVNIVYPGPEEEARKYTKLFSPYSQSLQEHMLKWQQLPEKSVLGLIPLSCASGPRYDLYALNAKTLDPATWVEFGNEFESFMQKYPATNGSSVMIETFPVQGMQALGNDYSAFPHRDYFENVIEMIGVYEDDSVGQEVDDFFRAWRDRFANTSGYDKLHVYQNYAHDDEPLSALYGYQDWRHERLTKLKNAYDPHGFFDGYHAVPFDISKWT</sequence>
<feature type="chain" id="PRO_5014183580" evidence="6">
    <location>
        <begin position="23"/>
        <end position="506"/>
    </location>
</feature>
<dbReference type="PROSITE" id="PS51387">
    <property type="entry name" value="FAD_PCMH"/>
    <property type="match status" value="1"/>
</dbReference>
<dbReference type="EMBL" id="MSFM01000007">
    <property type="protein sequence ID" value="PKY03444.1"/>
    <property type="molecule type" value="Genomic_DNA"/>
</dbReference>
<name>A0A2I1D0N6_ASPC2</name>
<keyword evidence="3" id="KW-0285">Flavoprotein</keyword>
<dbReference type="GO" id="GO:0016491">
    <property type="term" value="F:oxidoreductase activity"/>
    <property type="evidence" value="ECO:0007669"/>
    <property type="project" value="UniProtKB-KW"/>
</dbReference>
<dbReference type="InterPro" id="IPR050416">
    <property type="entry name" value="FAD-linked_Oxidoreductase"/>
</dbReference>
<feature type="domain" description="FAD-binding PCMH-type" evidence="7">
    <location>
        <begin position="70"/>
        <end position="240"/>
    </location>
</feature>
<dbReference type="Pfam" id="PF01565">
    <property type="entry name" value="FAD_binding_4"/>
    <property type="match status" value="1"/>
</dbReference>
<comment type="similarity">
    <text evidence="2">Belongs to the oxygen-dependent FAD-linked oxidoreductase family.</text>
</comment>
<accession>A0A2I1D0N6</accession>
<comment type="caution">
    <text evidence="8">The sequence shown here is derived from an EMBL/GenBank/DDBJ whole genome shotgun (WGS) entry which is preliminary data.</text>
</comment>
<comment type="cofactor">
    <cofactor evidence="1">
        <name>FAD</name>
        <dbReference type="ChEBI" id="CHEBI:57692"/>
    </cofactor>
</comment>
<reference evidence="8" key="1">
    <citation type="submission" date="2016-12" db="EMBL/GenBank/DDBJ databases">
        <title>The genomes of Aspergillus section Nigri reveals drivers in fungal speciation.</title>
        <authorList>
            <consortium name="DOE Joint Genome Institute"/>
            <person name="Vesth T.C."/>
            <person name="Nybo J."/>
            <person name="Theobald S."/>
            <person name="Brandl J."/>
            <person name="Frisvad J.C."/>
            <person name="Nielsen K.F."/>
            <person name="Lyhne E.K."/>
            <person name="Kogle M.E."/>
            <person name="Kuo A."/>
            <person name="Riley R."/>
            <person name="Clum A."/>
            <person name="Nolan M."/>
            <person name="Lipzen A."/>
            <person name="Salamov A."/>
            <person name="Henrissat B."/>
            <person name="Wiebenga A."/>
            <person name="De vries R.P."/>
            <person name="Grigoriev I.V."/>
            <person name="Mortensen U.H."/>
            <person name="Andersen M.R."/>
            <person name="Baker S.E."/>
        </authorList>
    </citation>
    <scope>NUCLEOTIDE SEQUENCE</scope>
    <source>
        <strain evidence="8">IBT 28561</strain>
    </source>
</reference>
<dbReference type="InterPro" id="IPR016169">
    <property type="entry name" value="FAD-bd_PCMH_sub2"/>
</dbReference>
<gene>
    <name evidence="8" type="ORF">P168DRAFT_237967</name>
</gene>
<keyword evidence="9" id="KW-1185">Reference proteome</keyword>
<dbReference type="InterPro" id="IPR016166">
    <property type="entry name" value="FAD-bd_PCMH"/>
</dbReference>
<dbReference type="OrthoDB" id="415825at2759"/>
<dbReference type="Gene3D" id="3.30.465.10">
    <property type="match status" value="1"/>
</dbReference>
<evidence type="ECO:0000256" key="3">
    <source>
        <dbReference type="ARBA" id="ARBA00022630"/>
    </source>
</evidence>
<evidence type="ECO:0000256" key="2">
    <source>
        <dbReference type="ARBA" id="ARBA00005466"/>
    </source>
</evidence>
<keyword evidence="4" id="KW-0274">FAD</keyword>
<evidence type="ECO:0000256" key="1">
    <source>
        <dbReference type="ARBA" id="ARBA00001974"/>
    </source>
</evidence>
<dbReference type="InterPro" id="IPR006094">
    <property type="entry name" value="Oxid_FAD_bind_N"/>
</dbReference>
<dbReference type="InterPro" id="IPR012951">
    <property type="entry name" value="BBE"/>
</dbReference>
<evidence type="ECO:0000313" key="9">
    <source>
        <dbReference type="Proteomes" id="UP000234254"/>
    </source>
</evidence>
<evidence type="ECO:0000256" key="5">
    <source>
        <dbReference type="ARBA" id="ARBA00023002"/>
    </source>
</evidence>
<dbReference type="PANTHER" id="PTHR42973">
    <property type="entry name" value="BINDING OXIDOREDUCTASE, PUTATIVE (AFU_ORTHOLOGUE AFUA_1G17690)-RELATED"/>
    <property type="match status" value="1"/>
</dbReference>
<dbReference type="RefSeq" id="XP_024692038.1">
    <property type="nucleotide sequence ID" value="XM_024833588.1"/>
</dbReference>
<dbReference type="Proteomes" id="UP000234254">
    <property type="component" value="Unassembled WGS sequence"/>
</dbReference>
<dbReference type="InterPro" id="IPR036318">
    <property type="entry name" value="FAD-bd_PCMH-like_sf"/>
</dbReference>
<dbReference type="Pfam" id="PF08031">
    <property type="entry name" value="BBE"/>
    <property type="match status" value="1"/>
</dbReference>
<evidence type="ECO:0000313" key="8">
    <source>
        <dbReference type="EMBL" id="PKY03444.1"/>
    </source>
</evidence>
<keyword evidence="5" id="KW-0560">Oxidoreductase</keyword>